<organism evidence="2 3">
    <name type="scientific">Heterobasidion irregulare (strain TC 32-1)</name>
    <dbReference type="NCBI Taxonomy" id="747525"/>
    <lineage>
        <taxon>Eukaryota</taxon>
        <taxon>Fungi</taxon>
        <taxon>Dikarya</taxon>
        <taxon>Basidiomycota</taxon>
        <taxon>Agaricomycotina</taxon>
        <taxon>Agaricomycetes</taxon>
        <taxon>Russulales</taxon>
        <taxon>Bondarzewiaceae</taxon>
        <taxon>Heterobasidion</taxon>
        <taxon>Heterobasidion annosum species complex</taxon>
    </lineage>
</organism>
<feature type="region of interest" description="Disordered" evidence="1">
    <location>
        <begin position="192"/>
        <end position="253"/>
    </location>
</feature>
<dbReference type="AlphaFoldDB" id="W4K3T4"/>
<feature type="compositionally biased region" description="Polar residues" evidence="1">
    <location>
        <begin position="213"/>
        <end position="227"/>
    </location>
</feature>
<feature type="compositionally biased region" description="Basic and acidic residues" evidence="1">
    <location>
        <begin position="288"/>
        <end position="302"/>
    </location>
</feature>
<evidence type="ECO:0000256" key="1">
    <source>
        <dbReference type="SAM" id="MobiDB-lite"/>
    </source>
</evidence>
<dbReference type="EMBL" id="KI925460">
    <property type="protein sequence ID" value="ETW80000.1"/>
    <property type="molecule type" value="Genomic_DNA"/>
</dbReference>
<proteinExistence type="predicted"/>
<accession>W4K3T4</accession>
<protein>
    <submittedName>
        <fullName evidence="2">Uncharacterized protein</fullName>
    </submittedName>
</protein>
<gene>
    <name evidence="2" type="ORF">HETIRDRAFT_453009</name>
</gene>
<sequence length="354" mass="37978">MSSALCPSLTETWALWITRSARPYVCQPPPDSRLPQTPDCPMHILDVLPRGSNPHTYRRINTDVSPPHCHPYPSSAPHSFITAYQLITPDTGTHARMHGLARVYSTSQMICYGGATEAPWRRGGRRSSNDVALARYTHSLVFMSASVSVAGITRRQAGLPVDILIEHHSRTAHFRARAQHADPSKIPSFARSRAREPFSEPVHGTSAPDMFTASDTFESATSATSAHPLSAPPDARANRTSAAYTRTGSGGRTGAASVVIVGAHAASAAPVRVRTARRGAAGGRRARHDAQGEQRQRSENAERGATGRGGDTQTRQHRHTAAQTQQRTGTASCSSSLSTAAARARVRDRCTGPS</sequence>
<dbReference type="KEGG" id="hir:HETIRDRAFT_453009"/>
<feature type="region of interest" description="Disordered" evidence="1">
    <location>
        <begin position="265"/>
        <end position="354"/>
    </location>
</feature>
<keyword evidence="3" id="KW-1185">Reference proteome</keyword>
<dbReference type="Proteomes" id="UP000030671">
    <property type="component" value="Unassembled WGS sequence"/>
</dbReference>
<feature type="compositionally biased region" description="Basic and acidic residues" evidence="1">
    <location>
        <begin position="345"/>
        <end position="354"/>
    </location>
</feature>
<dbReference type="HOGENOM" id="CLU_783156_0_0_1"/>
<dbReference type="RefSeq" id="XP_009548525.1">
    <property type="nucleotide sequence ID" value="XM_009550230.1"/>
</dbReference>
<dbReference type="InParanoid" id="W4K3T4"/>
<feature type="compositionally biased region" description="Low complexity" evidence="1">
    <location>
        <begin position="321"/>
        <end position="343"/>
    </location>
</feature>
<evidence type="ECO:0000313" key="2">
    <source>
        <dbReference type="EMBL" id="ETW80000.1"/>
    </source>
</evidence>
<name>W4K3T4_HETIT</name>
<dbReference type="GeneID" id="20676324"/>
<reference evidence="2 3" key="1">
    <citation type="journal article" date="2012" name="New Phytol.">
        <title>Insight into trade-off between wood decay and parasitism from the genome of a fungal forest pathogen.</title>
        <authorList>
            <person name="Olson A."/>
            <person name="Aerts A."/>
            <person name="Asiegbu F."/>
            <person name="Belbahri L."/>
            <person name="Bouzid O."/>
            <person name="Broberg A."/>
            <person name="Canback B."/>
            <person name="Coutinho P.M."/>
            <person name="Cullen D."/>
            <person name="Dalman K."/>
            <person name="Deflorio G."/>
            <person name="van Diepen L.T."/>
            <person name="Dunand C."/>
            <person name="Duplessis S."/>
            <person name="Durling M."/>
            <person name="Gonthier P."/>
            <person name="Grimwood J."/>
            <person name="Fossdal C.G."/>
            <person name="Hansson D."/>
            <person name="Henrissat B."/>
            <person name="Hietala A."/>
            <person name="Himmelstrand K."/>
            <person name="Hoffmeister D."/>
            <person name="Hogberg N."/>
            <person name="James T.Y."/>
            <person name="Karlsson M."/>
            <person name="Kohler A."/>
            <person name="Kues U."/>
            <person name="Lee Y.H."/>
            <person name="Lin Y.C."/>
            <person name="Lind M."/>
            <person name="Lindquist E."/>
            <person name="Lombard V."/>
            <person name="Lucas S."/>
            <person name="Lunden K."/>
            <person name="Morin E."/>
            <person name="Murat C."/>
            <person name="Park J."/>
            <person name="Raffaello T."/>
            <person name="Rouze P."/>
            <person name="Salamov A."/>
            <person name="Schmutz J."/>
            <person name="Solheim H."/>
            <person name="Stahlberg J."/>
            <person name="Velez H."/>
            <person name="de Vries R.P."/>
            <person name="Wiebenga A."/>
            <person name="Woodward S."/>
            <person name="Yakovlev I."/>
            <person name="Garbelotto M."/>
            <person name="Martin F."/>
            <person name="Grigoriev I.V."/>
            <person name="Stenlid J."/>
        </authorList>
    </citation>
    <scope>NUCLEOTIDE SEQUENCE [LARGE SCALE GENOMIC DNA]</scope>
    <source>
        <strain evidence="2 3">TC 32-1</strain>
    </source>
</reference>
<evidence type="ECO:0000313" key="3">
    <source>
        <dbReference type="Proteomes" id="UP000030671"/>
    </source>
</evidence>